<gene>
    <name evidence="1" type="ORF">FC752_15115</name>
</gene>
<evidence type="ECO:0000313" key="1">
    <source>
        <dbReference type="EMBL" id="TKI60514.1"/>
    </source>
</evidence>
<sequence length="134" mass="14941">MTVILSCIARCVKVSIDVESLAAEINRTLALYARQTEEKIDVISEKVASDGVELLKADSPKSPMGGDYAASWDYKKVGKKFIIHNKKHYRLTHLLEKGHAKVNGGRVGARVHIAPVEDKLINEFKRELQRGLSE</sequence>
<protein>
    <submittedName>
        <fullName evidence="1">HK97 gp10 family phage protein</fullName>
    </submittedName>
</protein>
<dbReference type="EMBL" id="SZPV01000031">
    <property type="protein sequence ID" value="TKI60514.1"/>
    <property type="molecule type" value="Genomic_DNA"/>
</dbReference>
<dbReference type="Proteomes" id="UP000308539">
    <property type="component" value="Unassembled WGS sequence"/>
</dbReference>
<keyword evidence="2" id="KW-1185">Reference proteome</keyword>
<proteinExistence type="predicted"/>
<accession>A0ABY2T7W0</accession>
<organism evidence="1 2">
    <name type="scientific">Lysinibacillus varians</name>
    <dbReference type="NCBI Taxonomy" id="1145276"/>
    <lineage>
        <taxon>Bacteria</taxon>
        <taxon>Bacillati</taxon>
        <taxon>Bacillota</taxon>
        <taxon>Bacilli</taxon>
        <taxon>Bacillales</taxon>
        <taxon>Bacillaceae</taxon>
        <taxon>Lysinibacillus</taxon>
    </lineage>
</organism>
<reference evidence="1 2" key="1">
    <citation type="submission" date="2019-04" db="EMBL/GenBank/DDBJ databases">
        <title>Lysinibacillus genome sequencing.</title>
        <authorList>
            <person name="Dunlap C."/>
        </authorList>
    </citation>
    <scope>NUCLEOTIDE SEQUENCE [LARGE SCALE GENOMIC DNA]</scope>
    <source>
        <strain evidence="1 2">NBRC 109424</strain>
    </source>
</reference>
<comment type="caution">
    <text evidence="1">The sequence shown here is derived from an EMBL/GenBank/DDBJ whole genome shotgun (WGS) entry which is preliminary data.</text>
</comment>
<name>A0ABY2T7W0_9BACI</name>
<evidence type="ECO:0000313" key="2">
    <source>
        <dbReference type="Proteomes" id="UP000308539"/>
    </source>
</evidence>